<organism evidence="4 5">
    <name type="scientific">Caballeronia telluris</name>
    <dbReference type="NCBI Taxonomy" id="326475"/>
    <lineage>
        <taxon>Bacteria</taxon>
        <taxon>Pseudomonadati</taxon>
        <taxon>Pseudomonadota</taxon>
        <taxon>Betaproteobacteria</taxon>
        <taxon>Burkholderiales</taxon>
        <taxon>Burkholderiaceae</taxon>
        <taxon>Caballeronia</taxon>
    </lineage>
</organism>
<accession>A0A158ITI4</accession>
<dbReference type="Pfam" id="PF04542">
    <property type="entry name" value="Sigma70_r2"/>
    <property type="match status" value="1"/>
</dbReference>
<dbReference type="GO" id="GO:0006352">
    <property type="term" value="P:DNA-templated transcription initiation"/>
    <property type="evidence" value="ECO:0007669"/>
    <property type="project" value="InterPro"/>
</dbReference>
<evidence type="ECO:0000313" key="4">
    <source>
        <dbReference type="EMBL" id="SAL59866.1"/>
    </source>
</evidence>
<dbReference type="Gene3D" id="3.10.450.50">
    <property type="match status" value="1"/>
</dbReference>
<dbReference type="GO" id="GO:0003677">
    <property type="term" value="F:DNA binding"/>
    <property type="evidence" value="ECO:0007669"/>
    <property type="project" value="InterPro"/>
</dbReference>
<feature type="domain" description="RNA polymerase sigma factor 70 region 4 type 2" evidence="3">
    <location>
        <begin position="107"/>
        <end position="158"/>
    </location>
</feature>
<dbReference type="Pfam" id="PF08281">
    <property type="entry name" value="Sigma70_r4_2"/>
    <property type="match status" value="1"/>
</dbReference>
<dbReference type="SUPFAM" id="SSF54427">
    <property type="entry name" value="NTF2-like"/>
    <property type="match status" value="1"/>
</dbReference>
<dbReference type="Proteomes" id="UP000054717">
    <property type="component" value="Unassembled WGS sequence"/>
</dbReference>
<proteinExistence type="predicted"/>
<dbReference type="AlphaFoldDB" id="A0A158ITI4"/>
<dbReference type="InterPro" id="IPR032710">
    <property type="entry name" value="NTF2-like_dom_sf"/>
</dbReference>
<dbReference type="InterPro" id="IPR013324">
    <property type="entry name" value="RNA_pol_sigma_r3/r4-like"/>
</dbReference>
<dbReference type="STRING" id="326475.AWB66_03382"/>
<dbReference type="Gene3D" id="1.10.10.10">
    <property type="entry name" value="Winged helix-like DNA-binding domain superfamily/Winged helix DNA-binding domain"/>
    <property type="match status" value="1"/>
</dbReference>
<reference evidence="4" key="1">
    <citation type="submission" date="2016-01" db="EMBL/GenBank/DDBJ databases">
        <authorList>
            <person name="Peeters Charlotte."/>
        </authorList>
    </citation>
    <scope>NUCLEOTIDE SEQUENCE</scope>
    <source>
        <strain evidence="4">LMG 22936</strain>
    </source>
</reference>
<dbReference type="InterPro" id="IPR007627">
    <property type="entry name" value="RNA_pol_sigma70_r2"/>
</dbReference>
<protein>
    <submittedName>
        <fullName evidence="4">Sigma-24 (FecI-like)</fullName>
    </submittedName>
</protein>
<feature type="domain" description="RNA polymerase sigma-70 region 2" evidence="2">
    <location>
        <begin position="8"/>
        <end position="71"/>
    </location>
</feature>
<dbReference type="InterPro" id="IPR013249">
    <property type="entry name" value="RNA_pol_sigma70_r4_t2"/>
</dbReference>
<dbReference type="InterPro" id="IPR014284">
    <property type="entry name" value="RNA_pol_sigma-70_dom"/>
</dbReference>
<dbReference type="InterPro" id="IPR036388">
    <property type="entry name" value="WH-like_DNA-bd_sf"/>
</dbReference>
<evidence type="ECO:0000259" key="3">
    <source>
        <dbReference type="Pfam" id="PF08281"/>
    </source>
</evidence>
<name>A0A158ITI4_9BURK</name>
<evidence type="ECO:0000256" key="1">
    <source>
        <dbReference type="ARBA" id="ARBA00011344"/>
    </source>
</evidence>
<dbReference type="InterPro" id="IPR014303">
    <property type="entry name" value="RNA_pol_sigma-70_ECF"/>
</dbReference>
<sequence length="292" mass="32387">MDDATSVFDRLRRRLQAIAYRMLGSVAEAEDIVQDVWLRWHAAAHETIHNAEAWLVSVTTRLSIDRLRAAKIQREHYAGIWLPEPEYSASPATPEEMTERADDVSVAFLVLLERLSPEARAAFLLREVFDAGYDEVASAIGKSEAACRQLVSRAKTQLRDARPRATVARDIHRSLLQDFAQALSRGDFAAIHALLADDAVLIGDGGGRVPSFPKPLEGGRRIAQLFFAARLRYGDAVRVELALLNGQWALLRFIEGKLESAQSYETDGVRIVRVHVQRNPDKLARIAAAVGG</sequence>
<dbReference type="SUPFAM" id="SSF88659">
    <property type="entry name" value="Sigma3 and sigma4 domains of RNA polymerase sigma factors"/>
    <property type="match status" value="1"/>
</dbReference>
<comment type="subunit">
    <text evidence="1">Interacts transiently with the RNA polymerase catalytic core formed by RpoA, RpoB, RpoC and RpoZ (2 alpha, 1 beta, 1 beta' and 1 omega subunit) to form the RNA polymerase holoenzyme that can initiate transcription.</text>
</comment>
<dbReference type="RefSeq" id="WP_087631328.1">
    <property type="nucleotide sequence ID" value="NZ_FCNZ02000012.1"/>
</dbReference>
<dbReference type="NCBIfam" id="NF007214">
    <property type="entry name" value="PRK09636.1"/>
    <property type="match status" value="1"/>
</dbReference>
<comment type="caution">
    <text evidence="4">The sequence shown here is derived from an EMBL/GenBank/DDBJ whole genome shotgun (WGS) entry which is preliminary data.</text>
</comment>
<keyword evidence="5" id="KW-1185">Reference proteome</keyword>
<dbReference type="SUPFAM" id="SSF88946">
    <property type="entry name" value="Sigma2 domain of RNA polymerase sigma factors"/>
    <property type="match status" value="1"/>
</dbReference>
<evidence type="ECO:0000259" key="2">
    <source>
        <dbReference type="Pfam" id="PF04542"/>
    </source>
</evidence>
<dbReference type="GO" id="GO:0016987">
    <property type="term" value="F:sigma factor activity"/>
    <property type="evidence" value="ECO:0007669"/>
    <property type="project" value="InterPro"/>
</dbReference>
<dbReference type="PANTHER" id="PTHR30173:SF36">
    <property type="entry name" value="ECF RNA POLYMERASE SIGMA FACTOR SIGJ"/>
    <property type="match status" value="1"/>
</dbReference>
<dbReference type="PANTHER" id="PTHR30173">
    <property type="entry name" value="SIGMA 19 FACTOR"/>
    <property type="match status" value="1"/>
</dbReference>
<gene>
    <name evidence="4" type="ORF">AWB66_03382</name>
</gene>
<dbReference type="NCBIfam" id="TIGR02937">
    <property type="entry name" value="sigma70-ECF"/>
    <property type="match status" value="1"/>
</dbReference>
<dbReference type="Gene3D" id="1.10.1740.10">
    <property type="match status" value="1"/>
</dbReference>
<dbReference type="EMBL" id="FCNZ02000012">
    <property type="protein sequence ID" value="SAL59866.1"/>
    <property type="molecule type" value="Genomic_DNA"/>
</dbReference>
<dbReference type="NCBIfam" id="TIGR02957">
    <property type="entry name" value="SigX4"/>
    <property type="match status" value="1"/>
</dbReference>
<dbReference type="InterPro" id="IPR013325">
    <property type="entry name" value="RNA_pol_sigma_r2"/>
</dbReference>
<dbReference type="InterPro" id="IPR052704">
    <property type="entry name" value="ECF_Sigma-70_Domain"/>
</dbReference>
<evidence type="ECO:0000313" key="5">
    <source>
        <dbReference type="Proteomes" id="UP000054717"/>
    </source>
</evidence>